<keyword evidence="1" id="KW-1133">Transmembrane helix</keyword>
<dbReference type="EMBL" id="GISG01103912">
    <property type="protein sequence ID" value="MBA4637280.1"/>
    <property type="molecule type" value="Transcribed_RNA"/>
</dbReference>
<organism evidence="2">
    <name type="scientific">Opuntia streptacantha</name>
    <name type="common">Prickly pear cactus</name>
    <name type="synonym">Opuntia cardona</name>
    <dbReference type="NCBI Taxonomy" id="393608"/>
    <lineage>
        <taxon>Eukaryota</taxon>
        <taxon>Viridiplantae</taxon>
        <taxon>Streptophyta</taxon>
        <taxon>Embryophyta</taxon>
        <taxon>Tracheophyta</taxon>
        <taxon>Spermatophyta</taxon>
        <taxon>Magnoliopsida</taxon>
        <taxon>eudicotyledons</taxon>
        <taxon>Gunneridae</taxon>
        <taxon>Pentapetalae</taxon>
        <taxon>Caryophyllales</taxon>
        <taxon>Cactineae</taxon>
        <taxon>Cactaceae</taxon>
        <taxon>Opuntioideae</taxon>
        <taxon>Opuntia</taxon>
    </lineage>
</organism>
<proteinExistence type="predicted"/>
<protein>
    <submittedName>
        <fullName evidence="2">Uncharacterized protein</fullName>
    </submittedName>
</protein>
<sequence length="109" mass="12614">MVILSVNASYIKCLQSVIFSVITLQLEQVLAPMAFTFKLKHMFALIMSIGINRKELLTLIFMIITLNSKSMLTVALLLIFDFKQLFTIILSIFNFFNQILAIWRIFIHP</sequence>
<keyword evidence="1" id="KW-0472">Membrane</keyword>
<feature type="transmembrane region" description="Helical" evidence="1">
    <location>
        <begin position="14"/>
        <end position="35"/>
    </location>
</feature>
<accession>A0A7C9D924</accession>
<reference evidence="2" key="1">
    <citation type="journal article" date="2013" name="J. Plant Res.">
        <title>Effect of fungi and light on seed germination of three Opuntia species from semiarid lands of central Mexico.</title>
        <authorList>
            <person name="Delgado-Sanchez P."/>
            <person name="Jimenez-Bremont J.F."/>
            <person name="Guerrero-Gonzalez Mde L."/>
            <person name="Flores J."/>
        </authorList>
    </citation>
    <scope>NUCLEOTIDE SEQUENCE</scope>
    <source>
        <tissue evidence="2">Cladode</tissue>
    </source>
</reference>
<reference evidence="2" key="2">
    <citation type="submission" date="2020-07" db="EMBL/GenBank/DDBJ databases">
        <authorList>
            <person name="Vera ALvarez R."/>
            <person name="Arias-Moreno D.M."/>
            <person name="Jimenez-Jacinto V."/>
            <person name="Jimenez-Bremont J.F."/>
            <person name="Swaminathan K."/>
            <person name="Moose S.P."/>
            <person name="Guerrero-Gonzalez M.L."/>
            <person name="Marino-Ramirez L."/>
            <person name="Landsman D."/>
            <person name="Rodriguez-Kessler M."/>
            <person name="Delgado-Sanchez P."/>
        </authorList>
    </citation>
    <scope>NUCLEOTIDE SEQUENCE</scope>
    <source>
        <tissue evidence="2">Cladode</tissue>
    </source>
</reference>
<keyword evidence="1" id="KW-0812">Transmembrane</keyword>
<evidence type="ECO:0000313" key="2">
    <source>
        <dbReference type="EMBL" id="MBA4637280.1"/>
    </source>
</evidence>
<name>A0A7C9D924_OPUST</name>
<feature type="transmembrane region" description="Helical" evidence="1">
    <location>
        <begin position="56"/>
        <end position="79"/>
    </location>
</feature>
<evidence type="ECO:0000256" key="1">
    <source>
        <dbReference type="SAM" id="Phobius"/>
    </source>
</evidence>
<dbReference type="AlphaFoldDB" id="A0A7C9D924"/>
<feature type="transmembrane region" description="Helical" evidence="1">
    <location>
        <begin position="85"/>
        <end position="107"/>
    </location>
</feature>